<proteinExistence type="predicted"/>
<dbReference type="InterPro" id="IPR002477">
    <property type="entry name" value="Peptidoglycan-bd-like"/>
</dbReference>
<keyword evidence="4" id="KW-1185">Reference proteome</keyword>
<reference evidence="3 4" key="1">
    <citation type="submission" date="2024-03" db="EMBL/GenBank/DDBJ databases">
        <title>Novel Streptomyces species of biotechnological and ecological value are a feature of Machair soil.</title>
        <authorList>
            <person name="Prole J.R."/>
            <person name="Goodfellow M."/>
            <person name="Allenby N."/>
            <person name="Ward A.C."/>
        </authorList>
    </citation>
    <scope>NUCLEOTIDE SEQUENCE [LARGE SCALE GENOMIC DNA]</scope>
    <source>
        <strain evidence="3 4">MS1.HAVA.3</strain>
    </source>
</reference>
<feature type="compositionally biased region" description="Basic and acidic residues" evidence="1">
    <location>
        <begin position="1"/>
        <end position="38"/>
    </location>
</feature>
<accession>A0ABU8U9J9</accession>
<name>A0ABU8U9J9_9ACTN</name>
<evidence type="ECO:0000313" key="3">
    <source>
        <dbReference type="EMBL" id="MEJ8644545.1"/>
    </source>
</evidence>
<dbReference type="Proteomes" id="UP001382904">
    <property type="component" value="Unassembled WGS sequence"/>
</dbReference>
<organism evidence="3 4">
    <name type="scientific">Streptomyces caledonius</name>
    <dbReference type="NCBI Taxonomy" id="3134107"/>
    <lineage>
        <taxon>Bacteria</taxon>
        <taxon>Bacillati</taxon>
        <taxon>Actinomycetota</taxon>
        <taxon>Actinomycetes</taxon>
        <taxon>Kitasatosporales</taxon>
        <taxon>Streptomycetaceae</taxon>
        <taxon>Streptomyces</taxon>
    </lineage>
</organism>
<comment type="caution">
    <text evidence="3">The sequence shown here is derived from an EMBL/GenBank/DDBJ whole genome shotgun (WGS) entry which is preliminary data.</text>
</comment>
<feature type="domain" description="Peptidoglycan binding-like" evidence="2">
    <location>
        <begin position="96"/>
        <end position="139"/>
    </location>
</feature>
<dbReference type="InterPro" id="IPR036366">
    <property type="entry name" value="PGBDSf"/>
</dbReference>
<evidence type="ECO:0000313" key="4">
    <source>
        <dbReference type="Proteomes" id="UP001382904"/>
    </source>
</evidence>
<dbReference type="InterPro" id="IPR036365">
    <property type="entry name" value="PGBD-like_sf"/>
</dbReference>
<feature type="region of interest" description="Disordered" evidence="1">
    <location>
        <begin position="63"/>
        <end position="88"/>
    </location>
</feature>
<dbReference type="Gene3D" id="1.10.101.10">
    <property type="entry name" value="PGBD-like superfamily/PGBD"/>
    <property type="match status" value="1"/>
</dbReference>
<dbReference type="Pfam" id="PF01471">
    <property type="entry name" value="PG_binding_1"/>
    <property type="match status" value="1"/>
</dbReference>
<sequence>MGAPDVRGERRRPGGREAVRARGERRPGRAVRKPEHEQPVPLGLPVAERLEVGVAVPVTERVPYLGAPFPSPSPSASRSSSPPPPAQAAILRYGDSGPEVERLQRLLAAQGLYRGKFDGEFGWRVERALSDFQYDRGIDDQEWGFYGPVTRKELEG</sequence>
<dbReference type="SUPFAM" id="SSF47090">
    <property type="entry name" value="PGBD-like"/>
    <property type="match status" value="1"/>
</dbReference>
<feature type="region of interest" description="Disordered" evidence="1">
    <location>
        <begin position="1"/>
        <end position="43"/>
    </location>
</feature>
<gene>
    <name evidence="3" type="ORF">WKI68_31040</name>
</gene>
<protein>
    <submittedName>
        <fullName evidence="3">Peptidoglycan-binding domain-containing protein</fullName>
    </submittedName>
</protein>
<evidence type="ECO:0000256" key="1">
    <source>
        <dbReference type="SAM" id="MobiDB-lite"/>
    </source>
</evidence>
<evidence type="ECO:0000259" key="2">
    <source>
        <dbReference type="Pfam" id="PF01471"/>
    </source>
</evidence>
<dbReference type="EMBL" id="JBBKAM010000002">
    <property type="protein sequence ID" value="MEJ8644545.1"/>
    <property type="molecule type" value="Genomic_DNA"/>
</dbReference>